<geneLocation type="mitochondrion" evidence="2"/>
<reference evidence="2" key="1">
    <citation type="submission" date="2013-07" db="EMBL/GenBank/DDBJ databases">
        <title>The comparative mitochondrial genomes from Braconidae subfamilies and the phylogeny of the Hymenoptera.</title>
        <authorList>
            <person name="Li Q."/>
            <person name="Wei S.J."/>
            <person name="Chen X.X."/>
        </authorList>
    </citation>
    <scope>NUCLEOTIDE SEQUENCE</scope>
</reference>
<accession>A0A0A6ZLU1</accession>
<feature type="transmembrane region" description="Helical" evidence="1">
    <location>
        <begin position="64"/>
        <end position="87"/>
    </location>
</feature>
<feature type="transmembrane region" description="Helical" evidence="1">
    <location>
        <begin position="99"/>
        <end position="121"/>
    </location>
</feature>
<keyword evidence="2" id="KW-0496">Mitochondrion</keyword>
<dbReference type="EMBL" id="KF385872">
    <property type="protein sequence ID" value="AHA52522.1"/>
    <property type="molecule type" value="Genomic_DNA"/>
</dbReference>
<feature type="transmembrane region" description="Helical" evidence="1">
    <location>
        <begin position="40"/>
        <end position="58"/>
    </location>
</feature>
<keyword evidence="1" id="KW-1133">Transmembrane helix</keyword>
<keyword evidence="1" id="KW-0472">Membrane</keyword>
<dbReference type="AlphaFoldDB" id="A0A0A6ZLU1"/>
<organism evidence="2">
    <name type="scientific">Eumacrocentrus sp. QL-2013</name>
    <dbReference type="NCBI Taxonomy" id="1421594"/>
    <lineage>
        <taxon>Eukaryota</taxon>
        <taxon>Metazoa</taxon>
        <taxon>Ecdysozoa</taxon>
        <taxon>Arthropoda</taxon>
        <taxon>Hexapoda</taxon>
        <taxon>Insecta</taxon>
        <taxon>Pterygota</taxon>
        <taxon>Neoptera</taxon>
        <taxon>Endopterygota</taxon>
        <taxon>Hymenoptera</taxon>
        <taxon>Apocrita</taxon>
        <taxon>Ichneumonoidea</taxon>
        <taxon>Braconidae</taxon>
        <taxon>Helconinae</taxon>
        <taxon>Eumacrocentrus</taxon>
    </lineage>
</organism>
<evidence type="ECO:0000256" key="1">
    <source>
        <dbReference type="SAM" id="Phobius"/>
    </source>
</evidence>
<feature type="transmembrane region" description="Helical" evidence="1">
    <location>
        <begin position="160"/>
        <end position="180"/>
    </location>
</feature>
<proteinExistence type="predicted"/>
<name>A0A0A6ZLU1_9HYME</name>
<feature type="transmembrane region" description="Helical" evidence="1">
    <location>
        <begin position="12"/>
        <end position="33"/>
    </location>
</feature>
<keyword evidence="1" id="KW-0812">Transmembrane</keyword>
<gene>
    <name evidence="2" type="primary">ND6</name>
</gene>
<protein>
    <submittedName>
        <fullName evidence="2">NADH dehydrogenase subunit 6</fullName>
    </submittedName>
</protein>
<sequence>MYLINNFFYNYIYMYYLLMDLILFILMIIPTYLIKFHPLILSLLLTLYTIILVMKLNYLNNLYWYSYILYLIMVGGILILFMYLTSISNNELLYLNKKYYMNFMIKMMLILFIYLMMIKYMKSLNFLMLNYHQDILNIMKINKEFMLDYKNLYMKINMDIMIYMILYLFFIMVISVLICMKNFMPLRQMINYE</sequence>
<evidence type="ECO:0000313" key="2">
    <source>
        <dbReference type="EMBL" id="AHA52522.1"/>
    </source>
</evidence>